<dbReference type="PRINTS" id="PR00619">
    <property type="entry name" value="GATAZNFINGER"/>
</dbReference>
<dbReference type="GO" id="GO:0045944">
    <property type="term" value="P:positive regulation of transcription by RNA polymerase II"/>
    <property type="evidence" value="ECO:0007669"/>
    <property type="project" value="TreeGrafter"/>
</dbReference>
<dbReference type="Proteomes" id="UP000009328">
    <property type="component" value="Unassembled WGS sequence"/>
</dbReference>
<evidence type="ECO:0000256" key="2">
    <source>
        <dbReference type="ARBA" id="ARBA00022723"/>
    </source>
</evidence>
<dbReference type="PROSITE" id="PS50114">
    <property type="entry name" value="GATA_ZN_FINGER_2"/>
    <property type="match status" value="1"/>
</dbReference>
<feature type="compositionally biased region" description="Low complexity" evidence="7">
    <location>
        <begin position="183"/>
        <end position="195"/>
    </location>
</feature>
<feature type="compositionally biased region" description="Low complexity" evidence="7">
    <location>
        <begin position="104"/>
        <end position="117"/>
    </location>
</feature>
<feature type="compositionally biased region" description="Low complexity" evidence="7">
    <location>
        <begin position="299"/>
        <end position="335"/>
    </location>
</feature>
<feature type="region of interest" description="Disordered" evidence="7">
    <location>
        <begin position="476"/>
        <end position="506"/>
    </location>
</feature>
<dbReference type="FunFam" id="3.30.50.10:FF:000007">
    <property type="entry name" value="Nitrogen regulatory AreA, N-terminal"/>
    <property type="match status" value="1"/>
</dbReference>
<dbReference type="EMBL" id="CAIF01000216">
    <property type="protein sequence ID" value="CCH45864.1"/>
    <property type="molecule type" value="Genomic_DNA"/>
</dbReference>
<keyword evidence="10" id="KW-1185">Reference proteome</keyword>
<name>K0KWJ2_WICCF</name>
<feature type="region of interest" description="Disordered" evidence="7">
    <location>
        <begin position="299"/>
        <end position="345"/>
    </location>
</feature>
<feature type="region of interest" description="Disordered" evidence="7">
    <location>
        <begin position="363"/>
        <end position="397"/>
    </location>
</feature>
<evidence type="ECO:0000259" key="8">
    <source>
        <dbReference type="PROSITE" id="PS50114"/>
    </source>
</evidence>
<feature type="compositionally biased region" description="Polar residues" evidence="7">
    <location>
        <begin position="480"/>
        <end position="491"/>
    </location>
</feature>
<dbReference type="GO" id="GO:0000122">
    <property type="term" value="P:negative regulation of transcription by RNA polymerase II"/>
    <property type="evidence" value="ECO:0007669"/>
    <property type="project" value="TreeGrafter"/>
</dbReference>
<dbReference type="GO" id="GO:0000978">
    <property type="term" value="F:RNA polymerase II cis-regulatory region sequence-specific DNA binding"/>
    <property type="evidence" value="ECO:0007669"/>
    <property type="project" value="TreeGrafter"/>
</dbReference>
<proteinExistence type="predicted"/>
<dbReference type="Gene3D" id="3.30.50.10">
    <property type="entry name" value="Erythroid Transcription Factor GATA-1, subunit A"/>
    <property type="match status" value="1"/>
</dbReference>
<dbReference type="Pfam" id="PF00320">
    <property type="entry name" value="GATA"/>
    <property type="match status" value="1"/>
</dbReference>
<dbReference type="InterPro" id="IPR013088">
    <property type="entry name" value="Znf_NHR/GATA"/>
</dbReference>
<dbReference type="CDD" id="cd00202">
    <property type="entry name" value="ZnF_GATA"/>
    <property type="match status" value="1"/>
</dbReference>
<dbReference type="InterPro" id="IPR039355">
    <property type="entry name" value="Transcription_factor_GATA"/>
</dbReference>
<dbReference type="PROSITE" id="PS00344">
    <property type="entry name" value="GATA_ZN_FINGER_1"/>
    <property type="match status" value="1"/>
</dbReference>
<accession>K0KWJ2</accession>
<dbReference type="GO" id="GO:0008270">
    <property type="term" value="F:zinc ion binding"/>
    <property type="evidence" value="ECO:0007669"/>
    <property type="project" value="UniProtKB-KW"/>
</dbReference>
<dbReference type="InterPro" id="IPR000679">
    <property type="entry name" value="Znf_GATA"/>
</dbReference>
<dbReference type="AlphaFoldDB" id="K0KWJ2"/>
<dbReference type="SUPFAM" id="SSF57716">
    <property type="entry name" value="Glucocorticoid receptor-like (DNA-binding domain)"/>
    <property type="match status" value="1"/>
</dbReference>
<dbReference type="GO" id="GO:0005634">
    <property type="term" value="C:nucleus"/>
    <property type="evidence" value="ECO:0007669"/>
    <property type="project" value="UniProtKB-SubCell"/>
</dbReference>
<feature type="compositionally biased region" description="Polar residues" evidence="7">
    <location>
        <begin position="251"/>
        <end position="264"/>
    </location>
</feature>
<evidence type="ECO:0000256" key="4">
    <source>
        <dbReference type="ARBA" id="ARBA00022833"/>
    </source>
</evidence>
<evidence type="ECO:0000256" key="6">
    <source>
        <dbReference type="PROSITE-ProRule" id="PRU00094"/>
    </source>
</evidence>
<dbReference type="eggNOG" id="KOG1601">
    <property type="taxonomic scope" value="Eukaryota"/>
</dbReference>
<gene>
    <name evidence="9" type="ORF">BN7_5451</name>
</gene>
<feature type="region of interest" description="Disordered" evidence="7">
    <location>
        <begin position="96"/>
        <end position="118"/>
    </location>
</feature>
<reference evidence="9 10" key="1">
    <citation type="journal article" date="2012" name="Eukaryot. Cell">
        <title>Draft genome sequence of Wickerhamomyces ciferrii NRRL Y-1031 F-60-10.</title>
        <authorList>
            <person name="Schneider J."/>
            <person name="Andrea H."/>
            <person name="Blom J."/>
            <person name="Jaenicke S."/>
            <person name="Ruckert C."/>
            <person name="Schorsch C."/>
            <person name="Szczepanowski R."/>
            <person name="Farwick M."/>
            <person name="Goesmann A."/>
            <person name="Puhler A."/>
            <person name="Schaffer S."/>
            <person name="Tauch A."/>
            <person name="Kohler T."/>
            <person name="Brinkrolf K."/>
        </authorList>
    </citation>
    <scope>NUCLEOTIDE SEQUENCE [LARGE SCALE GENOMIC DNA]</scope>
    <source>
        <strain evidence="10">ATCC 14091 / BCRC 22168 / CBS 111 / JCM 3599 / NBRC 0793 / NRRL Y-1031 F-60-10</strain>
    </source>
</reference>
<keyword evidence="5" id="KW-0539">Nucleus</keyword>
<comment type="caution">
    <text evidence="9">The sequence shown here is derived from an EMBL/GenBank/DDBJ whole genome shotgun (WGS) entry which is preliminary data.</text>
</comment>
<comment type="subcellular location">
    <subcellularLocation>
        <location evidence="1">Nucleus</location>
    </subcellularLocation>
</comment>
<dbReference type="GO" id="GO:0000981">
    <property type="term" value="F:DNA-binding transcription factor activity, RNA polymerase II-specific"/>
    <property type="evidence" value="ECO:0007669"/>
    <property type="project" value="TreeGrafter"/>
</dbReference>
<feature type="region of interest" description="Disordered" evidence="7">
    <location>
        <begin position="241"/>
        <end position="264"/>
    </location>
</feature>
<feature type="domain" description="GATA-type" evidence="8">
    <location>
        <begin position="194"/>
        <end position="247"/>
    </location>
</feature>
<protein>
    <submittedName>
        <fullName evidence="9">Nitrogen catabolic enzyme regulatory protein</fullName>
    </submittedName>
</protein>
<evidence type="ECO:0000256" key="1">
    <source>
        <dbReference type="ARBA" id="ARBA00004123"/>
    </source>
</evidence>
<dbReference type="PANTHER" id="PTHR10071">
    <property type="entry name" value="TRANSCRIPTION FACTOR GATA FAMILY MEMBER"/>
    <property type="match status" value="1"/>
</dbReference>
<dbReference type="SMART" id="SM00401">
    <property type="entry name" value="ZnF_GATA"/>
    <property type="match status" value="1"/>
</dbReference>
<dbReference type="HOGENOM" id="CLU_481555_0_0_1"/>
<dbReference type="STRING" id="1206466.K0KWJ2"/>
<feature type="compositionally biased region" description="Acidic residues" evidence="7">
    <location>
        <begin position="492"/>
        <end position="503"/>
    </location>
</feature>
<evidence type="ECO:0000256" key="3">
    <source>
        <dbReference type="ARBA" id="ARBA00022771"/>
    </source>
</evidence>
<dbReference type="InParanoid" id="K0KWJ2"/>
<keyword evidence="4" id="KW-0862">Zinc</keyword>
<dbReference type="PANTHER" id="PTHR10071:SF281">
    <property type="entry name" value="BOX A-BINDING FACTOR-RELATED"/>
    <property type="match status" value="1"/>
</dbReference>
<evidence type="ECO:0000313" key="9">
    <source>
        <dbReference type="EMBL" id="CCH45864.1"/>
    </source>
</evidence>
<sequence>MEGSDNETPSIWDIYSAAKRLLVLQPRIENRSLREGCKNLQNPSSSFESMGNFNISDLSSIDSSSPLSIDSNKNSIDSVSSIGTTMTSTTLLPQKNDKKIKPMNNNNNNTTNNNNNNDFNGEINMAWDFNIDEIPSFKDEDKSIPMPMPITKRTESFSSISNSNPSSISNSIPSVLSKKKPISSSVGNNSTSNSNISTECFNCHTQKTPLWRRDSNGNTLCNACGLFQKLHGTMRPLSLKTDVIKKRNSRRSSVNNGEQSSNSKKILNNLDKSIQFQSQSLPNNSKIQGFKNVPILPKPQQQLQAQQQSQQQSQSQGQLQPSSSPSSIPNSIPLQQRKRKSIVSKSISSSPFDYFTSSNNNYNSPSPGPSPASPSFSSEYVSFFSPPSSSLPNNSNSMPITSNSIPFNSSSTNLTHSFNSKRIPQQFQQNSLKNSNLSIAMKSQQQQQQQKDKIINVVPTPQEIQSGFINPQYLDPNDLILNNQPSISPPQQEDESNHDDDGDVDMKMGVDLDWLKFDI</sequence>
<feature type="region of interest" description="Disordered" evidence="7">
    <location>
        <begin position="156"/>
        <end position="195"/>
    </location>
</feature>
<keyword evidence="2" id="KW-0479">Metal-binding</keyword>
<evidence type="ECO:0000313" key="10">
    <source>
        <dbReference type="Proteomes" id="UP000009328"/>
    </source>
</evidence>
<organism evidence="9 10">
    <name type="scientific">Wickerhamomyces ciferrii (strain ATCC 14091 / BCRC 22168 / CBS 111 / JCM 3599 / NBRC 0793 / NRRL Y-1031 F-60-10)</name>
    <name type="common">Yeast</name>
    <name type="synonym">Pichia ciferrii</name>
    <dbReference type="NCBI Taxonomy" id="1206466"/>
    <lineage>
        <taxon>Eukaryota</taxon>
        <taxon>Fungi</taxon>
        <taxon>Dikarya</taxon>
        <taxon>Ascomycota</taxon>
        <taxon>Saccharomycotina</taxon>
        <taxon>Saccharomycetes</taxon>
        <taxon>Phaffomycetales</taxon>
        <taxon>Wickerhamomycetaceae</taxon>
        <taxon>Wickerhamomyces</taxon>
    </lineage>
</organism>
<keyword evidence="3 6" id="KW-0863">Zinc-finger</keyword>
<evidence type="ECO:0000256" key="7">
    <source>
        <dbReference type="SAM" id="MobiDB-lite"/>
    </source>
</evidence>
<feature type="compositionally biased region" description="Low complexity" evidence="7">
    <location>
        <begin position="158"/>
        <end position="174"/>
    </location>
</feature>
<evidence type="ECO:0000256" key="5">
    <source>
        <dbReference type="ARBA" id="ARBA00023242"/>
    </source>
</evidence>
<feature type="compositionally biased region" description="Low complexity" evidence="7">
    <location>
        <begin position="373"/>
        <end position="397"/>
    </location>
</feature>